<dbReference type="Pfam" id="PF07980">
    <property type="entry name" value="SusD_RagB"/>
    <property type="match status" value="1"/>
</dbReference>
<name>A0A0Q1BGT4_9FLAO</name>
<evidence type="ECO:0000256" key="1">
    <source>
        <dbReference type="ARBA" id="ARBA00004442"/>
    </source>
</evidence>
<dbReference type="STRING" id="362413.RC62_1533"/>
<proteinExistence type="inferred from homology"/>
<dbReference type="RefSeq" id="WP_055096670.1">
    <property type="nucleotide sequence ID" value="NZ_JRLF01000012.1"/>
</dbReference>
<evidence type="ECO:0000259" key="6">
    <source>
        <dbReference type="Pfam" id="PF07980"/>
    </source>
</evidence>
<evidence type="ECO:0000256" key="2">
    <source>
        <dbReference type="ARBA" id="ARBA00006275"/>
    </source>
</evidence>
<dbReference type="Gene3D" id="1.25.40.390">
    <property type="match status" value="1"/>
</dbReference>
<organism evidence="8 9">
    <name type="scientific">Flavobacterium aquidurense</name>
    <dbReference type="NCBI Taxonomy" id="362413"/>
    <lineage>
        <taxon>Bacteria</taxon>
        <taxon>Pseudomonadati</taxon>
        <taxon>Bacteroidota</taxon>
        <taxon>Flavobacteriia</taxon>
        <taxon>Flavobacteriales</taxon>
        <taxon>Flavobacteriaceae</taxon>
        <taxon>Flavobacterium</taxon>
    </lineage>
</organism>
<dbReference type="InterPro" id="IPR033985">
    <property type="entry name" value="SusD-like_N"/>
</dbReference>
<sequence>MKNLITKLLYLAGFLLLLISCDSFVETDLPKSQLNNEAVFEDYATATAALTDIYSKIRDNGMLNGNGIPVQLGSYTDETDSFQSPSSPSEAFYQNRLLPSSPTIQDWWNVAYNQIYAANSLIEGVQNSKNLSEQNKKQLQGEALFIRALIHFYLVNLFGDIPYVIETDYRNNSKIPRTSTQNIYNNLIADLQNASSMLPETYSPAQRVRPNKFTARALLARVYLYNNQFTEAANEASAVLNQTGLFSLEPDLDQVFLINSRETIWQLQSANAGENTVEGSIFIFVSGPPVLALTENFVNSFSAADLRKSNWINSVTDDSTIWYHAFKYKERSNTPASVEYSVQFRLAEQYLIRAEARAHLGNLGGAREDLNKIRERSGLGQTTAQSQTEILNAILQERRWELFSEPGHRFFDLKRFGQLDNILSAVKPGWNSEDRIFPIPQNELNANPNLLPQNPGY</sequence>
<evidence type="ECO:0000256" key="4">
    <source>
        <dbReference type="ARBA" id="ARBA00023136"/>
    </source>
</evidence>
<dbReference type="EMBL" id="JRLF01000012">
    <property type="protein sequence ID" value="KQB39839.1"/>
    <property type="molecule type" value="Genomic_DNA"/>
</dbReference>
<protein>
    <submittedName>
        <fullName evidence="8">Putative outer membrane protein</fullName>
    </submittedName>
</protein>
<dbReference type="InterPro" id="IPR012944">
    <property type="entry name" value="SusD_RagB_dom"/>
</dbReference>
<evidence type="ECO:0000313" key="8">
    <source>
        <dbReference type="EMBL" id="KQB39839.1"/>
    </source>
</evidence>
<dbReference type="OrthoDB" id="621570at2"/>
<comment type="subcellular location">
    <subcellularLocation>
        <location evidence="1">Cell outer membrane</location>
    </subcellularLocation>
</comment>
<feature type="domain" description="RagB/SusD" evidence="6">
    <location>
        <begin position="308"/>
        <end position="457"/>
    </location>
</feature>
<keyword evidence="4" id="KW-0472">Membrane</keyword>
<feature type="domain" description="SusD-like N-terminal" evidence="7">
    <location>
        <begin position="81"/>
        <end position="224"/>
    </location>
</feature>
<accession>A0A0Q1BGT4</accession>
<comment type="caution">
    <text evidence="8">The sequence shown here is derived from an EMBL/GenBank/DDBJ whole genome shotgun (WGS) entry which is preliminary data.</text>
</comment>
<dbReference type="PROSITE" id="PS51257">
    <property type="entry name" value="PROKAR_LIPOPROTEIN"/>
    <property type="match status" value="1"/>
</dbReference>
<dbReference type="Pfam" id="PF14322">
    <property type="entry name" value="SusD-like_3"/>
    <property type="match status" value="1"/>
</dbReference>
<dbReference type="Proteomes" id="UP000050443">
    <property type="component" value="Unassembled WGS sequence"/>
</dbReference>
<evidence type="ECO:0000259" key="7">
    <source>
        <dbReference type="Pfam" id="PF14322"/>
    </source>
</evidence>
<evidence type="ECO:0000256" key="3">
    <source>
        <dbReference type="ARBA" id="ARBA00022729"/>
    </source>
</evidence>
<gene>
    <name evidence="8" type="ORF">RC62_1533</name>
</gene>
<keyword evidence="3" id="KW-0732">Signal</keyword>
<keyword evidence="5" id="KW-0998">Cell outer membrane</keyword>
<reference evidence="8 9" key="1">
    <citation type="submission" date="2014-09" db="EMBL/GenBank/DDBJ databases">
        <title>Genome sequence of Flavobacterium aquidurense RC62.</title>
        <authorList>
            <person name="Kim J.F."/>
            <person name="Kwak M.-J."/>
        </authorList>
    </citation>
    <scope>NUCLEOTIDE SEQUENCE [LARGE SCALE GENOMIC DNA]</scope>
    <source>
        <strain evidence="8 9">RC62</strain>
    </source>
</reference>
<dbReference type="GO" id="GO:0009279">
    <property type="term" value="C:cell outer membrane"/>
    <property type="evidence" value="ECO:0007669"/>
    <property type="project" value="UniProtKB-SubCell"/>
</dbReference>
<dbReference type="AlphaFoldDB" id="A0A0Q1BGT4"/>
<dbReference type="InterPro" id="IPR011990">
    <property type="entry name" value="TPR-like_helical_dom_sf"/>
</dbReference>
<evidence type="ECO:0000256" key="5">
    <source>
        <dbReference type="ARBA" id="ARBA00023237"/>
    </source>
</evidence>
<dbReference type="PATRIC" id="fig|362413.3.peg.1494"/>
<evidence type="ECO:0000313" key="9">
    <source>
        <dbReference type="Proteomes" id="UP000050443"/>
    </source>
</evidence>
<dbReference type="CDD" id="cd08977">
    <property type="entry name" value="SusD"/>
    <property type="match status" value="1"/>
</dbReference>
<comment type="similarity">
    <text evidence="2">Belongs to the SusD family.</text>
</comment>
<dbReference type="SUPFAM" id="SSF48452">
    <property type="entry name" value="TPR-like"/>
    <property type="match status" value="1"/>
</dbReference>